<dbReference type="PROSITE" id="PS51066">
    <property type="entry name" value="ZF_FPG_2"/>
    <property type="match status" value="1"/>
</dbReference>
<evidence type="ECO:0000256" key="7">
    <source>
        <dbReference type="ARBA" id="ARBA00022801"/>
    </source>
</evidence>
<feature type="domain" description="FPG-type" evidence="16">
    <location>
        <begin position="234"/>
        <end position="268"/>
    </location>
</feature>
<dbReference type="AlphaFoldDB" id="A0A4Q1SEX6"/>
<feature type="domain" description="Formamidopyrimidine-DNA glycosylase catalytic" evidence="17">
    <location>
        <begin position="2"/>
        <end position="157"/>
    </location>
</feature>
<dbReference type="FunFam" id="1.10.8.50:FF:000003">
    <property type="entry name" value="Formamidopyrimidine-DNA glycosylase"/>
    <property type="match status" value="1"/>
</dbReference>
<dbReference type="Gene3D" id="1.10.8.50">
    <property type="match status" value="1"/>
</dbReference>
<dbReference type="InterPro" id="IPR035937">
    <property type="entry name" value="FPG_N"/>
</dbReference>
<proteinExistence type="inferred from homology"/>
<dbReference type="InterPro" id="IPR012319">
    <property type="entry name" value="FPG_cat"/>
</dbReference>
<keyword evidence="12" id="KW-0511">Multifunctional enzyme</keyword>
<evidence type="ECO:0000256" key="14">
    <source>
        <dbReference type="ARBA" id="ARBA00044632"/>
    </source>
</evidence>
<evidence type="ECO:0000313" key="19">
    <source>
        <dbReference type="Proteomes" id="UP000290253"/>
    </source>
</evidence>
<dbReference type="SUPFAM" id="SSF46946">
    <property type="entry name" value="S13-like H2TH domain"/>
    <property type="match status" value="1"/>
</dbReference>
<protein>
    <recommendedName>
        <fullName evidence="3">DNA-(apurinic or apyrimidinic site) lyase</fullName>
        <ecNumber evidence="3">4.2.99.18</ecNumber>
    </recommendedName>
</protein>
<dbReference type="GO" id="GO:0008270">
    <property type="term" value="F:zinc ion binding"/>
    <property type="evidence" value="ECO:0007669"/>
    <property type="project" value="UniProtKB-KW"/>
</dbReference>
<dbReference type="Pfam" id="PF06827">
    <property type="entry name" value="zf-FPG_IleRS"/>
    <property type="match status" value="1"/>
</dbReference>
<evidence type="ECO:0000256" key="6">
    <source>
        <dbReference type="ARBA" id="ARBA00022771"/>
    </source>
</evidence>
<comment type="similarity">
    <text evidence="2">Belongs to the FPG family.</text>
</comment>
<dbReference type="OrthoDB" id="9800855at2"/>
<evidence type="ECO:0000259" key="17">
    <source>
        <dbReference type="PROSITE" id="PS51068"/>
    </source>
</evidence>
<evidence type="ECO:0000256" key="2">
    <source>
        <dbReference type="ARBA" id="ARBA00009409"/>
    </source>
</evidence>
<gene>
    <name evidence="18" type="ORF">ESZ00_14090</name>
</gene>
<name>A0A4Q1SEX6_9BACT</name>
<keyword evidence="7" id="KW-0378">Hydrolase</keyword>
<dbReference type="GO" id="GO:0003684">
    <property type="term" value="F:damaged DNA binding"/>
    <property type="evidence" value="ECO:0007669"/>
    <property type="project" value="InterPro"/>
</dbReference>
<evidence type="ECO:0000259" key="16">
    <source>
        <dbReference type="PROSITE" id="PS51066"/>
    </source>
</evidence>
<dbReference type="InterPro" id="IPR015887">
    <property type="entry name" value="DNA_glyclase_Znf_dom_DNA_BS"/>
</dbReference>
<dbReference type="SUPFAM" id="SSF57716">
    <property type="entry name" value="Glucocorticoid receptor-like (DNA-binding domain)"/>
    <property type="match status" value="1"/>
</dbReference>
<dbReference type="EMBL" id="SDMK01000002">
    <property type="protein sequence ID" value="RXS95677.1"/>
    <property type="molecule type" value="Genomic_DNA"/>
</dbReference>
<evidence type="ECO:0000256" key="11">
    <source>
        <dbReference type="ARBA" id="ARBA00023239"/>
    </source>
</evidence>
<dbReference type="GO" id="GO:0000703">
    <property type="term" value="F:oxidized pyrimidine nucleobase lesion DNA N-glycosylase activity"/>
    <property type="evidence" value="ECO:0007669"/>
    <property type="project" value="TreeGrafter"/>
</dbReference>
<keyword evidence="9" id="KW-0238">DNA-binding</keyword>
<evidence type="ECO:0000256" key="9">
    <source>
        <dbReference type="ARBA" id="ARBA00023125"/>
    </source>
</evidence>
<dbReference type="PANTHER" id="PTHR42697">
    <property type="entry name" value="ENDONUCLEASE 8"/>
    <property type="match status" value="1"/>
</dbReference>
<dbReference type="PROSITE" id="PS01242">
    <property type="entry name" value="ZF_FPG_1"/>
    <property type="match status" value="1"/>
</dbReference>
<evidence type="ECO:0000256" key="4">
    <source>
        <dbReference type="ARBA" id="ARBA00022723"/>
    </source>
</evidence>
<dbReference type="SMART" id="SM00898">
    <property type="entry name" value="Fapy_DNA_glyco"/>
    <property type="match status" value="1"/>
</dbReference>
<organism evidence="18 19">
    <name type="scientific">Silvibacterium dinghuense</name>
    <dbReference type="NCBI Taxonomy" id="1560006"/>
    <lineage>
        <taxon>Bacteria</taxon>
        <taxon>Pseudomonadati</taxon>
        <taxon>Acidobacteriota</taxon>
        <taxon>Terriglobia</taxon>
        <taxon>Terriglobales</taxon>
        <taxon>Acidobacteriaceae</taxon>
        <taxon>Silvibacterium</taxon>
    </lineage>
</organism>
<dbReference type="Pfam" id="PF01149">
    <property type="entry name" value="Fapy_DNA_glyco"/>
    <property type="match status" value="1"/>
</dbReference>
<dbReference type="GO" id="GO:0006284">
    <property type="term" value="P:base-excision repair"/>
    <property type="evidence" value="ECO:0007669"/>
    <property type="project" value="InterPro"/>
</dbReference>
<dbReference type="Gene3D" id="3.20.190.10">
    <property type="entry name" value="MutM-like, N-terminal"/>
    <property type="match status" value="1"/>
</dbReference>
<evidence type="ECO:0000256" key="3">
    <source>
        <dbReference type="ARBA" id="ARBA00012720"/>
    </source>
</evidence>
<dbReference type="CDD" id="cd08970">
    <property type="entry name" value="AcNei1_N"/>
    <property type="match status" value="1"/>
</dbReference>
<dbReference type="InterPro" id="IPR000214">
    <property type="entry name" value="Znf_DNA_glyclase/AP_lyase"/>
</dbReference>
<keyword evidence="11" id="KW-0456">Lyase</keyword>
<evidence type="ECO:0000256" key="15">
    <source>
        <dbReference type="PROSITE-ProRule" id="PRU00391"/>
    </source>
</evidence>
<dbReference type="EC" id="4.2.99.18" evidence="3"/>
<dbReference type="SUPFAM" id="SSF81624">
    <property type="entry name" value="N-terminal domain of MutM-like DNA repair proteins"/>
    <property type="match status" value="1"/>
</dbReference>
<dbReference type="InterPro" id="IPR010979">
    <property type="entry name" value="Ribosomal_uS13-like_H2TH"/>
</dbReference>
<accession>A0A4Q1SEX6</accession>
<comment type="caution">
    <text evidence="18">The sequence shown here is derived from an EMBL/GenBank/DDBJ whole genome shotgun (WGS) entry which is preliminary data.</text>
</comment>
<dbReference type="InterPro" id="IPR010663">
    <property type="entry name" value="Znf_FPG/IleRS"/>
</dbReference>
<dbReference type="InterPro" id="IPR015886">
    <property type="entry name" value="H2TH_FPG"/>
</dbReference>
<dbReference type="PROSITE" id="PS51068">
    <property type="entry name" value="FPG_CAT"/>
    <property type="match status" value="1"/>
</dbReference>
<evidence type="ECO:0000256" key="1">
    <source>
        <dbReference type="ARBA" id="ARBA00001947"/>
    </source>
</evidence>
<evidence type="ECO:0000256" key="13">
    <source>
        <dbReference type="ARBA" id="ARBA00023295"/>
    </source>
</evidence>
<evidence type="ECO:0000256" key="10">
    <source>
        <dbReference type="ARBA" id="ARBA00023204"/>
    </source>
</evidence>
<evidence type="ECO:0000256" key="12">
    <source>
        <dbReference type="ARBA" id="ARBA00023268"/>
    </source>
</evidence>
<reference evidence="18 19" key="1">
    <citation type="journal article" date="2016" name="Int. J. Syst. Evol. Microbiol.">
        <title>Acidipila dinghuensis sp. nov., an acidobacterium isolated from forest soil.</title>
        <authorList>
            <person name="Jiang Y.W."/>
            <person name="Wang J."/>
            <person name="Chen M.H."/>
            <person name="Lv Y.Y."/>
            <person name="Qiu L.H."/>
        </authorList>
    </citation>
    <scope>NUCLEOTIDE SEQUENCE [LARGE SCALE GENOMIC DNA]</scope>
    <source>
        <strain evidence="18 19">DHOF10</strain>
    </source>
</reference>
<keyword evidence="10" id="KW-0234">DNA repair</keyword>
<dbReference type="PANTHER" id="PTHR42697:SF1">
    <property type="entry name" value="ENDONUCLEASE 8"/>
    <property type="match status" value="1"/>
</dbReference>
<keyword evidence="5" id="KW-0227">DNA damage</keyword>
<keyword evidence="13" id="KW-0326">Glycosidase</keyword>
<dbReference type="Pfam" id="PF06831">
    <property type="entry name" value="H2TH"/>
    <property type="match status" value="1"/>
</dbReference>
<dbReference type="SMART" id="SM01232">
    <property type="entry name" value="H2TH"/>
    <property type="match status" value="1"/>
</dbReference>
<dbReference type="GO" id="GO:0140078">
    <property type="term" value="F:class I DNA-(apurinic or apyrimidinic site) endonuclease activity"/>
    <property type="evidence" value="ECO:0007669"/>
    <property type="project" value="UniProtKB-EC"/>
</dbReference>
<evidence type="ECO:0000256" key="8">
    <source>
        <dbReference type="ARBA" id="ARBA00022833"/>
    </source>
</evidence>
<keyword evidence="4" id="KW-0479">Metal-binding</keyword>
<comment type="cofactor">
    <cofactor evidence="1">
        <name>Zn(2+)</name>
        <dbReference type="ChEBI" id="CHEBI:29105"/>
    </cofactor>
</comment>
<keyword evidence="19" id="KW-1185">Reference proteome</keyword>
<sequence>MPEGNEIHRFAERHAAALAGKRLHVDSPNGGFPDASLLNGRTLKLVEAYGKHLGYVFGKDLIVHVHLGMYGDFWEGKMPLPPEKGALRLRMWTRTDWVELRGATDCSIFDSEKWAALLARLGADPLREDADPEPAFATIRKRKTAIGLLLMDQRIFAGIGNIFRAELLYRARISPMRPGQEVSLAELRSIWKDACKLMPAAMEDRRIVTTRPKDRPHSRGTVPSETVSDEEVHYVYRRHNKPCLVCGATIKRQEMGGRTVYWCPECQKA</sequence>
<dbReference type="Proteomes" id="UP000290253">
    <property type="component" value="Unassembled WGS sequence"/>
</dbReference>
<evidence type="ECO:0000256" key="5">
    <source>
        <dbReference type="ARBA" id="ARBA00022763"/>
    </source>
</evidence>
<dbReference type="RefSeq" id="WP_129208873.1">
    <property type="nucleotide sequence ID" value="NZ_BMGU01000004.1"/>
</dbReference>
<evidence type="ECO:0000313" key="18">
    <source>
        <dbReference type="EMBL" id="RXS95677.1"/>
    </source>
</evidence>
<comment type="catalytic activity">
    <reaction evidence="14">
        <text>2'-deoxyribonucleotide-(2'-deoxyribose 5'-phosphate)-2'-deoxyribonucleotide-DNA = a 3'-end 2'-deoxyribonucleotide-(2,3-dehydro-2,3-deoxyribose 5'-phosphate)-DNA + a 5'-end 5'-phospho-2'-deoxyribonucleoside-DNA + H(+)</text>
        <dbReference type="Rhea" id="RHEA:66592"/>
        <dbReference type="Rhea" id="RHEA-COMP:13180"/>
        <dbReference type="Rhea" id="RHEA-COMP:16897"/>
        <dbReference type="Rhea" id="RHEA-COMP:17067"/>
        <dbReference type="ChEBI" id="CHEBI:15378"/>
        <dbReference type="ChEBI" id="CHEBI:136412"/>
        <dbReference type="ChEBI" id="CHEBI:157695"/>
        <dbReference type="ChEBI" id="CHEBI:167181"/>
        <dbReference type="EC" id="4.2.99.18"/>
    </reaction>
</comment>
<keyword evidence="8" id="KW-0862">Zinc</keyword>
<keyword evidence="6 15" id="KW-0863">Zinc-finger</keyword>